<dbReference type="GO" id="GO:0040029">
    <property type="term" value="P:epigenetic regulation of gene expression"/>
    <property type="evidence" value="ECO:0007669"/>
    <property type="project" value="TreeGrafter"/>
</dbReference>
<keyword evidence="4" id="KW-1185">Reference proteome</keyword>
<dbReference type="OrthoDB" id="9808367at2"/>
<dbReference type="Proteomes" id="UP000243232">
    <property type="component" value="Chromosome I"/>
</dbReference>
<dbReference type="STRING" id="364197.SAMN05216296_0044"/>
<evidence type="ECO:0000313" key="3">
    <source>
        <dbReference type="EMBL" id="SDT86772.1"/>
    </source>
</evidence>
<name>A0A1H2DVB1_9PSED</name>
<gene>
    <name evidence="3" type="ORF">SAMN05216296_0044</name>
</gene>
<dbReference type="Pfam" id="PF00850">
    <property type="entry name" value="Hist_deacetyl"/>
    <property type="match status" value="2"/>
</dbReference>
<dbReference type="SUPFAM" id="SSF52768">
    <property type="entry name" value="Arginase/deacetylase"/>
    <property type="match status" value="1"/>
</dbReference>
<accession>A0A1H2DVB1</accession>
<protein>
    <submittedName>
        <fullName evidence="3">Acetoin utilization deacetylase AcuC</fullName>
    </submittedName>
</protein>
<evidence type="ECO:0000313" key="4">
    <source>
        <dbReference type="Proteomes" id="UP000243232"/>
    </source>
</evidence>
<organism evidence="3 4">
    <name type="scientific">Pseudomonas pohangensis</name>
    <dbReference type="NCBI Taxonomy" id="364197"/>
    <lineage>
        <taxon>Bacteria</taxon>
        <taxon>Pseudomonadati</taxon>
        <taxon>Pseudomonadota</taxon>
        <taxon>Gammaproteobacteria</taxon>
        <taxon>Pseudomonadales</taxon>
        <taxon>Pseudomonadaceae</taxon>
        <taxon>Pseudomonas</taxon>
    </lineage>
</organism>
<dbReference type="InterPro" id="IPR000286">
    <property type="entry name" value="HDACs"/>
</dbReference>
<dbReference type="InterPro" id="IPR023696">
    <property type="entry name" value="Ureohydrolase_dom_sf"/>
</dbReference>
<sequence length="294" mass="31822">MQLAFHYTNHMVADAASYSPSAAKPAQVMESWAMLGLPMQVVEPIPVTEAQLCLAHDPEMVRAVLSGEKANGFSNRSLKVAASLPYTSGAMLSAARYALENGCGAIAPCSGFHHAGYVFVGGFCTFNGLMVTARVLLNEGKVKRIGILDFDQHWGDGTADIIKRLGLGSQVTHYSPCREYGRPQRAEAFVADIPRLLEAFADCDLVLYQAGADPHIEDPLGGWLTTNQLFNRDKQVFEAFRKMGIPVAWNLAGGYQRDASGGIRPVLDIHDNTLKAFAGVWGVIAQPDQLNEAV</sequence>
<proteinExistence type="inferred from homology"/>
<dbReference type="GO" id="GO:0004407">
    <property type="term" value="F:histone deacetylase activity"/>
    <property type="evidence" value="ECO:0007669"/>
    <property type="project" value="TreeGrafter"/>
</dbReference>
<evidence type="ECO:0000259" key="2">
    <source>
        <dbReference type="Pfam" id="PF00850"/>
    </source>
</evidence>
<dbReference type="EMBL" id="LT629785">
    <property type="protein sequence ID" value="SDT86772.1"/>
    <property type="molecule type" value="Genomic_DNA"/>
</dbReference>
<evidence type="ECO:0000256" key="1">
    <source>
        <dbReference type="ARBA" id="ARBA00005947"/>
    </source>
</evidence>
<dbReference type="Gene3D" id="3.40.800.20">
    <property type="entry name" value="Histone deacetylase domain"/>
    <property type="match status" value="2"/>
</dbReference>
<comment type="similarity">
    <text evidence="1">Belongs to the histone deacetylase family.</text>
</comment>
<dbReference type="PANTHER" id="PTHR10625">
    <property type="entry name" value="HISTONE DEACETYLASE HDAC1-RELATED"/>
    <property type="match status" value="1"/>
</dbReference>
<feature type="domain" description="Histone deacetylase" evidence="2">
    <location>
        <begin position="184"/>
        <end position="259"/>
    </location>
</feature>
<reference evidence="4" key="1">
    <citation type="submission" date="2016-10" db="EMBL/GenBank/DDBJ databases">
        <authorList>
            <person name="Varghese N."/>
            <person name="Submissions S."/>
        </authorList>
    </citation>
    <scope>NUCLEOTIDE SEQUENCE [LARGE SCALE GENOMIC DNA]</scope>
    <source>
        <strain evidence="4">DSM 17875</strain>
    </source>
</reference>
<dbReference type="RefSeq" id="WP_157718759.1">
    <property type="nucleotide sequence ID" value="NZ_LT629785.1"/>
</dbReference>
<dbReference type="InterPro" id="IPR037138">
    <property type="entry name" value="His_deacetylse_dom_sf"/>
</dbReference>
<dbReference type="InterPro" id="IPR023801">
    <property type="entry name" value="His_deacetylse_dom"/>
</dbReference>
<dbReference type="PANTHER" id="PTHR10625:SF19">
    <property type="entry name" value="HISTONE DEACETYLASE 12"/>
    <property type="match status" value="1"/>
</dbReference>
<dbReference type="PRINTS" id="PR01270">
    <property type="entry name" value="HDASUPER"/>
</dbReference>
<dbReference type="AlphaFoldDB" id="A0A1H2DVB1"/>
<feature type="domain" description="Histone deacetylase" evidence="2">
    <location>
        <begin position="30"/>
        <end position="164"/>
    </location>
</feature>